<dbReference type="Pfam" id="PF01757">
    <property type="entry name" value="Acyl_transf_3"/>
    <property type="match status" value="1"/>
</dbReference>
<feature type="transmembrane region" description="Helical" evidence="1">
    <location>
        <begin position="104"/>
        <end position="124"/>
    </location>
</feature>
<keyword evidence="1" id="KW-0472">Membrane</keyword>
<feature type="transmembrane region" description="Helical" evidence="1">
    <location>
        <begin position="228"/>
        <end position="249"/>
    </location>
</feature>
<evidence type="ECO:0000313" key="5">
    <source>
        <dbReference type="Proteomes" id="UP000002588"/>
    </source>
</evidence>
<name>A1KAL5_AZOSB</name>
<keyword evidence="1" id="KW-0812">Transmembrane</keyword>
<dbReference type="HOGENOM" id="CLU_005679_10_2_4"/>
<keyword evidence="4" id="KW-0012">Acyltransferase</keyword>
<dbReference type="InterPro" id="IPR043968">
    <property type="entry name" value="SGNH"/>
</dbReference>
<dbReference type="GO" id="GO:0016747">
    <property type="term" value="F:acyltransferase activity, transferring groups other than amino-acyl groups"/>
    <property type="evidence" value="ECO:0007669"/>
    <property type="project" value="InterPro"/>
</dbReference>
<reference evidence="4 5" key="1">
    <citation type="journal article" date="2006" name="Nat. Biotechnol.">
        <title>Complete genome of the mutualistic, N2-fixing grass endophyte Azoarcus sp. strain BH72.</title>
        <authorList>
            <person name="Krause A."/>
            <person name="Ramakumar A."/>
            <person name="Bartels D."/>
            <person name="Battistoni F."/>
            <person name="Bekel T."/>
            <person name="Boch J."/>
            <person name="Boehm M."/>
            <person name="Friedrich F."/>
            <person name="Hurek T."/>
            <person name="Krause L."/>
            <person name="Linke B."/>
            <person name="McHardy A.C."/>
            <person name="Sarkar A."/>
            <person name="Schneiker S."/>
            <person name="Syed A.A."/>
            <person name="Thauer R."/>
            <person name="Vorhoelter F.-J."/>
            <person name="Weidner S."/>
            <person name="Puehler A."/>
            <person name="Reinhold-Hurek B."/>
            <person name="Kaiser O."/>
            <person name="Goesmann A."/>
        </authorList>
    </citation>
    <scope>NUCLEOTIDE SEQUENCE [LARGE SCALE GENOMIC DNA]</scope>
    <source>
        <strain evidence="4 5">BH72</strain>
    </source>
</reference>
<dbReference type="AlphaFoldDB" id="A1KAL5"/>
<dbReference type="KEGG" id="azo:azo3255"/>
<feature type="domain" description="Acyltransferase 3" evidence="2">
    <location>
        <begin position="14"/>
        <end position="339"/>
    </location>
</feature>
<dbReference type="PANTHER" id="PTHR23028">
    <property type="entry name" value="ACETYLTRANSFERASE"/>
    <property type="match status" value="1"/>
</dbReference>
<keyword evidence="1" id="KW-1133">Transmembrane helix</keyword>
<dbReference type="EMBL" id="AM406670">
    <property type="protein sequence ID" value="CAL95871.1"/>
    <property type="molecule type" value="Genomic_DNA"/>
</dbReference>
<proteinExistence type="predicted"/>
<sequence>MSTPQLHALPYRPEVDGLRAFAVVPVILFHAGLESFSGGFVGVDVFFVISGYLITSIILSDHARHGFSLVRFYERRARRILPALFAVIACCLPFAWRWMTPDELAAFGKSIVAVTLFSSNILFWRSSGYFDSSTEEKPLLHTWSLGVEEQYYVLFPLLLMLTWRFGKRRQAWMLAGIGIASLVLCEWGSRIAPDATFYLAPTRAWELLIGSMLAFASSDRPLYDRVTSSSSAVLATVGVLMILAAVFTYDEHVRFPSAYALVPTLGTALVLAFAHKSNRVGRLLSSRGVVIIGLLSYSAYLWHQPLFAFARLRSAERPSVTVFLLLSIVVFALAYVTWRYVEAPFRNRRRIARGPVFALSLVGTAAFFLVGLTGPLSAGLPSRLDAEHQALLATATPSPKRDECHAKGEDYLPPSRACTYFNANVTWAVFGDSHTVEPAYALAQYLAARGQGLLHLSFSGCGPSILYDNRTAGCSRWQNEALLHIEASPHIRDVLIGFRYSAALFGDHASDYPNLPDNEPRIDGQDGARSRELIWRSFSTIVERLQKAGKRVFVLGPIPELPRPVQQNIFAGQFKDDAAYHNGTSRAYFDARHRYILNRLDTLAWSDRLVRIDPVDVLCDNGSCRAVIDREAMYFDDDHLSVAGARRVLQSLQAYIADGPPPSDLARVTPHNQ</sequence>
<keyword evidence="5" id="KW-1185">Reference proteome</keyword>
<dbReference type="SUPFAM" id="SSF52266">
    <property type="entry name" value="SGNH hydrolase"/>
    <property type="match status" value="1"/>
</dbReference>
<protein>
    <submittedName>
        <fullName evidence="4">Acyltransferase</fullName>
    </submittedName>
</protein>
<dbReference type="Proteomes" id="UP000002588">
    <property type="component" value="Chromosome"/>
</dbReference>
<evidence type="ECO:0000259" key="2">
    <source>
        <dbReference type="Pfam" id="PF01757"/>
    </source>
</evidence>
<feature type="transmembrane region" description="Helical" evidence="1">
    <location>
        <begin position="80"/>
        <end position="98"/>
    </location>
</feature>
<keyword evidence="4" id="KW-0808">Transferase</keyword>
<feature type="transmembrane region" description="Helical" evidence="1">
    <location>
        <begin position="36"/>
        <end position="59"/>
    </location>
</feature>
<evidence type="ECO:0000259" key="3">
    <source>
        <dbReference type="Pfam" id="PF19040"/>
    </source>
</evidence>
<dbReference type="Pfam" id="PF19040">
    <property type="entry name" value="SGNH"/>
    <property type="match status" value="1"/>
</dbReference>
<feature type="transmembrane region" description="Helical" evidence="1">
    <location>
        <begin position="286"/>
        <end position="302"/>
    </location>
</feature>
<dbReference type="RefSeq" id="WP_011766978.1">
    <property type="nucleotide sequence ID" value="NC_008702.1"/>
</dbReference>
<dbReference type="InterPro" id="IPR050879">
    <property type="entry name" value="Acyltransferase_3"/>
</dbReference>
<dbReference type="eggNOG" id="COG1835">
    <property type="taxonomic scope" value="Bacteria"/>
</dbReference>
<accession>A1KAL5</accession>
<feature type="transmembrane region" description="Helical" evidence="1">
    <location>
        <begin position="322"/>
        <end position="341"/>
    </location>
</feature>
<dbReference type="STRING" id="62928.azo3255"/>
<evidence type="ECO:0000313" key="4">
    <source>
        <dbReference type="EMBL" id="CAL95871.1"/>
    </source>
</evidence>
<feature type="transmembrane region" description="Helical" evidence="1">
    <location>
        <begin position="255"/>
        <end position="274"/>
    </location>
</feature>
<evidence type="ECO:0000256" key="1">
    <source>
        <dbReference type="SAM" id="Phobius"/>
    </source>
</evidence>
<dbReference type="GO" id="GO:0009103">
    <property type="term" value="P:lipopolysaccharide biosynthetic process"/>
    <property type="evidence" value="ECO:0007669"/>
    <property type="project" value="TreeGrafter"/>
</dbReference>
<organism evidence="4 5">
    <name type="scientific">Azoarcus sp. (strain BH72)</name>
    <dbReference type="NCBI Taxonomy" id="418699"/>
    <lineage>
        <taxon>Bacteria</taxon>
        <taxon>Pseudomonadati</taxon>
        <taxon>Pseudomonadota</taxon>
        <taxon>Betaproteobacteria</taxon>
        <taxon>Rhodocyclales</taxon>
        <taxon>Zoogloeaceae</taxon>
        <taxon>Azoarcus</taxon>
    </lineage>
</organism>
<feature type="domain" description="SGNH" evidence="3">
    <location>
        <begin position="404"/>
        <end position="648"/>
    </location>
</feature>
<feature type="transmembrane region" description="Helical" evidence="1">
    <location>
        <begin position="353"/>
        <end position="374"/>
    </location>
</feature>
<gene>
    <name evidence="4" type="ordered locus">azo3255</name>
</gene>
<dbReference type="GO" id="GO:0016020">
    <property type="term" value="C:membrane"/>
    <property type="evidence" value="ECO:0007669"/>
    <property type="project" value="TreeGrafter"/>
</dbReference>
<dbReference type="InterPro" id="IPR002656">
    <property type="entry name" value="Acyl_transf_3_dom"/>
</dbReference>
<dbReference type="PANTHER" id="PTHR23028:SF53">
    <property type="entry name" value="ACYL_TRANSF_3 DOMAIN-CONTAINING PROTEIN"/>
    <property type="match status" value="1"/>
</dbReference>